<dbReference type="InterPro" id="IPR012338">
    <property type="entry name" value="Beta-lactam/transpept-like"/>
</dbReference>
<keyword evidence="3" id="KW-1133">Transmembrane helix</keyword>
<dbReference type="InterPro" id="IPR050515">
    <property type="entry name" value="Beta-lactam/transpept"/>
</dbReference>
<keyword evidence="3" id="KW-0812">Transmembrane</keyword>
<organism evidence="6 7">
    <name type="scientific">candidate division WS6 bacterium GW2011_GWF2_39_15</name>
    <dbReference type="NCBI Taxonomy" id="1619100"/>
    <lineage>
        <taxon>Bacteria</taxon>
        <taxon>Candidatus Dojkabacteria</taxon>
    </lineage>
</organism>
<sequence length="596" mass="66467">MKTYSARSLVSPKKETVKSFNPHYIVGVLISIIGLGVLAQGFRWQILSADKFISLAKSQYIENQRQPTSRGVIYASDSTVFAVDQPVWGIYASLSSNDLERDKFFKNKDKYISTISAILNVSQEELEEKLTEQFMFFKIKSGVSTEKKSALEKANIFGPGTQGFGLYFEREEQRIYPNGSLAAHLLGFIGKNSDGEDVGQYGIEGFYFGDITGQEGYTYEEKDSQGNVILTAEYEPILPRQGKSFTLTVIPSIQQKVEKALKQGVEKNQAKSGSAVILNPNTGAIIAMANYPTYNPNEYWKVTDPWIFKNKAISDVYEYGSVQKPITIAIGLESGKVEDDYTCNDKTGSYKLYDKTIYTWDKQPDGKLTLGGILEKSNNPCVLQVALQTGHDYYYPKLKEFGIGSIIGVGLQDESTGYLMPYEMWTKLDLAVTAFGQSISATPLQITSAISTIANEGKRMRPYIISEVQESEDTIKYKPQVIAQPISEKTAKKVAKMMEGVVRQGESKFFFNRDLPNYSIAGKTGTAQIPKRNEAGYYDDRTNTTFVGFSPVENAQMVMIVRLEEPKLNTFSASTAVPVWIDIFKAVADDLEIPKK</sequence>
<feature type="domain" description="Penicillin-binding protein dimerisation" evidence="5">
    <location>
        <begin position="67"/>
        <end position="231"/>
    </location>
</feature>
<dbReference type="Gene3D" id="3.90.1310.10">
    <property type="entry name" value="Penicillin-binding protein 2a (Domain 2)"/>
    <property type="match status" value="1"/>
</dbReference>
<dbReference type="Pfam" id="PF03717">
    <property type="entry name" value="PBP_dimer"/>
    <property type="match status" value="1"/>
</dbReference>
<reference evidence="6 7" key="1">
    <citation type="journal article" date="2015" name="Nature">
        <title>rRNA introns, odd ribosomes, and small enigmatic genomes across a large radiation of phyla.</title>
        <authorList>
            <person name="Brown C.T."/>
            <person name="Hug L.A."/>
            <person name="Thomas B.C."/>
            <person name="Sharon I."/>
            <person name="Castelle C.J."/>
            <person name="Singh A."/>
            <person name="Wilkins M.J."/>
            <person name="Williams K.H."/>
            <person name="Banfield J.F."/>
        </authorList>
    </citation>
    <scope>NUCLEOTIDE SEQUENCE [LARGE SCALE GENOMIC DNA]</scope>
</reference>
<evidence type="ECO:0000256" key="3">
    <source>
        <dbReference type="SAM" id="Phobius"/>
    </source>
</evidence>
<dbReference type="SUPFAM" id="SSF56519">
    <property type="entry name" value="Penicillin binding protein dimerisation domain"/>
    <property type="match status" value="1"/>
</dbReference>
<evidence type="ECO:0000259" key="4">
    <source>
        <dbReference type="Pfam" id="PF00905"/>
    </source>
</evidence>
<feature type="domain" description="Penicillin-binding protein transpeptidase" evidence="4">
    <location>
        <begin position="273"/>
        <end position="582"/>
    </location>
</feature>
<feature type="transmembrane region" description="Helical" evidence="3">
    <location>
        <begin position="21"/>
        <end position="42"/>
    </location>
</feature>
<evidence type="ECO:0000256" key="1">
    <source>
        <dbReference type="ARBA" id="ARBA00004370"/>
    </source>
</evidence>
<dbReference type="AlphaFoldDB" id="A0A0G0QX09"/>
<dbReference type="EMBL" id="LBWK01000001">
    <property type="protein sequence ID" value="KKR06167.1"/>
    <property type="molecule type" value="Genomic_DNA"/>
</dbReference>
<dbReference type="InterPro" id="IPR001460">
    <property type="entry name" value="PCN-bd_Tpept"/>
</dbReference>
<dbReference type="STRING" id="1619100.UT34_C0001G0207"/>
<evidence type="ECO:0000256" key="2">
    <source>
        <dbReference type="ARBA" id="ARBA00023136"/>
    </source>
</evidence>
<dbReference type="SUPFAM" id="SSF56601">
    <property type="entry name" value="beta-lactamase/transpeptidase-like"/>
    <property type="match status" value="1"/>
</dbReference>
<dbReference type="GO" id="GO:0005886">
    <property type="term" value="C:plasma membrane"/>
    <property type="evidence" value="ECO:0007669"/>
    <property type="project" value="TreeGrafter"/>
</dbReference>
<evidence type="ECO:0000313" key="6">
    <source>
        <dbReference type="EMBL" id="KKR06167.1"/>
    </source>
</evidence>
<proteinExistence type="predicted"/>
<evidence type="ECO:0000313" key="7">
    <source>
        <dbReference type="Proteomes" id="UP000034799"/>
    </source>
</evidence>
<dbReference type="PANTHER" id="PTHR30627:SF1">
    <property type="entry name" value="PEPTIDOGLYCAN D,D-TRANSPEPTIDASE FTSI"/>
    <property type="match status" value="1"/>
</dbReference>
<evidence type="ECO:0000259" key="5">
    <source>
        <dbReference type="Pfam" id="PF03717"/>
    </source>
</evidence>
<dbReference type="GO" id="GO:0008658">
    <property type="term" value="F:penicillin binding"/>
    <property type="evidence" value="ECO:0007669"/>
    <property type="project" value="InterPro"/>
</dbReference>
<dbReference type="Pfam" id="PF00905">
    <property type="entry name" value="Transpeptidase"/>
    <property type="match status" value="1"/>
</dbReference>
<dbReference type="InterPro" id="IPR005311">
    <property type="entry name" value="PBP_dimer"/>
</dbReference>
<dbReference type="GO" id="GO:0071555">
    <property type="term" value="P:cell wall organization"/>
    <property type="evidence" value="ECO:0007669"/>
    <property type="project" value="TreeGrafter"/>
</dbReference>
<comment type="caution">
    <text evidence="6">The sequence shown here is derived from an EMBL/GenBank/DDBJ whole genome shotgun (WGS) entry which is preliminary data.</text>
</comment>
<name>A0A0G0QX09_9BACT</name>
<dbReference type="GO" id="GO:0016740">
    <property type="term" value="F:transferase activity"/>
    <property type="evidence" value="ECO:0007669"/>
    <property type="project" value="UniProtKB-KW"/>
</dbReference>
<dbReference type="PANTHER" id="PTHR30627">
    <property type="entry name" value="PEPTIDOGLYCAN D,D-TRANSPEPTIDASE"/>
    <property type="match status" value="1"/>
</dbReference>
<gene>
    <name evidence="6" type="ORF">UT34_C0001G0207</name>
</gene>
<dbReference type="Gene3D" id="3.30.450.330">
    <property type="match status" value="1"/>
</dbReference>
<keyword evidence="2 3" id="KW-0472">Membrane</keyword>
<comment type="subcellular location">
    <subcellularLocation>
        <location evidence="1">Membrane</location>
    </subcellularLocation>
</comment>
<dbReference type="Proteomes" id="UP000034799">
    <property type="component" value="Unassembled WGS sequence"/>
</dbReference>
<dbReference type="InterPro" id="IPR036138">
    <property type="entry name" value="PBP_dimer_sf"/>
</dbReference>
<accession>A0A0G0QX09</accession>
<keyword evidence="6" id="KW-0808">Transferase</keyword>
<dbReference type="Gene3D" id="3.40.710.10">
    <property type="entry name" value="DD-peptidase/beta-lactamase superfamily"/>
    <property type="match status" value="1"/>
</dbReference>
<protein>
    <submittedName>
        <fullName evidence="6">Peptidoglycan glycosyltransferase</fullName>
    </submittedName>
</protein>